<feature type="domain" description="EamA" evidence="7">
    <location>
        <begin position="165"/>
        <end position="296"/>
    </location>
</feature>
<organism evidence="8 9">
    <name type="scientific">Candidatus Phycosocius bacilliformis</name>
    <dbReference type="NCBI Taxonomy" id="1445552"/>
    <lineage>
        <taxon>Bacteria</taxon>
        <taxon>Pseudomonadati</taxon>
        <taxon>Pseudomonadota</taxon>
        <taxon>Alphaproteobacteria</taxon>
        <taxon>Caulobacterales</taxon>
        <taxon>Caulobacterales incertae sedis</taxon>
        <taxon>Candidatus Phycosocius</taxon>
    </lineage>
</organism>
<evidence type="ECO:0000256" key="2">
    <source>
        <dbReference type="ARBA" id="ARBA00007362"/>
    </source>
</evidence>
<dbReference type="GO" id="GO:0016020">
    <property type="term" value="C:membrane"/>
    <property type="evidence" value="ECO:0007669"/>
    <property type="project" value="UniProtKB-SubCell"/>
</dbReference>
<evidence type="ECO:0000313" key="9">
    <source>
        <dbReference type="Proteomes" id="UP000245086"/>
    </source>
</evidence>
<keyword evidence="9" id="KW-1185">Reference proteome</keyword>
<keyword evidence="5 6" id="KW-0472">Membrane</keyword>
<feature type="transmembrane region" description="Helical" evidence="6">
    <location>
        <begin position="134"/>
        <end position="152"/>
    </location>
</feature>
<feature type="transmembrane region" description="Helical" evidence="6">
    <location>
        <begin position="73"/>
        <end position="95"/>
    </location>
</feature>
<feature type="domain" description="EamA" evidence="7">
    <location>
        <begin position="15"/>
        <end position="147"/>
    </location>
</feature>
<feature type="transmembrane region" description="Helical" evidence="6">
    <location>
        <begin position="191"/>
        <end position="213"/>
    </location>
</feature>
<evidence type="ECO:0000256" key="4">
    <source>
        <dbReference type="ARBA" id="ARBA00022989"/>
    </source>
</evidence>
<keyword evidence="3 6" id="KW-0812">Transmembrane</keyword>
<dbReference type="EMBL" id="BFBR01000003">
    <property type="protein sequence ID" value="GBF57657.1"/>
    <property type="molecule type" value="Genomic_DNA"/>
</dbReference>
<dbReference type="AlphaFoldDB" id="A0A2P2E9A5"/>
<evidence type="ECO:0000313" key="8">
    <source>
        <dbReference type="EMBL" id="GBF57657.1"/>
    </source>
</evidence>
<comment type="caution">
    <text evidence="8">The sequence shown here is derived from an EMBL/GenBank/DDBJ whole genome shotgun (WGS) entry which is preliminary data.</text>
</comment>
<feature type="transmembrane region" description="Helical" evidence="6">
    <location>
        <begin position="253"/>
        <end position="274"/>
    </location>
</feature>
<reference evidence="8 9" key="1">
    <citation type="journal article" date="2018" name="Genome Announc.">
        <title>Draft Genome Sequence of "Candidatus Phycosocius bacilliformis," an Alphaproteobacterial Ectosymbiont of the Hydrocarbon-Producing Green Alga Botryococcus braunii.</title>
        <authorList>
            <person name="Tanabe Y."/>
            <person name="Yamaguchi H."/>
            <person name="Watanabe M.M."/>
        </authorList>
    </citation>
    <scope>NUCLEOTIDE SEQUENCE [LARGE SCALE GENOMIC DNA]</scope>
    <source>
        <strain evidence="8 9">BOTRYCO-2</strain>
    </source>
</reference>
<evidence type="ECO:0000256" key="5">
    <source>
        <dbReference type="ARBA" id="ARBA00023136"/>
    </source>
</evidence>
<protein>
    <recommendedName>
        <fullName evidence="7">EamA domain-containing protein</fullName>
    </recommendedName>
</protein>
<feature type="transmembrane region" description="Helical" evidence="6">
    <location>
        <begin position="164"/>
        <end position="184"/>
    </location>
</feature>
<feature type="transmembrane region" description="Helical" evidence="6">
    <location>
        <begin position="101"/>
        <end position="122"/>
    </location>
</feature>
<comment type="subcellular location">
    <subcellularLocation>
        <location evidence="1">Membrane</location>
        <topology evidence="1">Multi-pass membrane protein</topology>
    </subcellularLocation>
</comment>
<dbReference type="InterPro" id="IPR037185">
    <property type="entry name" value="EmrE-like"/>
</dbReference>
<dbReference type="SUPFAM" id="SSF103481">
    <property type="entry name" value="Multidrug resistance efflux transporter EmrE"/>
    <property type="match status" value="2"/>
</dbReference>
<feature type="transmembrane region" description="Helical" evidence="6">
    <location>
        <begin position="225"/>
        <end position="246"/>
    </location>
</feature>
<dbReference type="InterPro" id="IPR050638">
    <property type="entry name" value="AA-Vitamin_Transporters"/>
</dbReference>
<evidence type="ECO:0000256" key="6">
    <source>
        <dbReference type="SAM" id="Phobius"/>
    </source>
</evidence>
<dbReference type="PANTHER" id="PTHR32322:SF2">
    <property type="entry name" value="EAMA DOMAIN-CONTAINING PROTEIN"/>
    <property type="match status" value="1"/>
</dbReference>
<evidence type="ECO:0000256" key="1">
    <source>
        <dbReference type="ARBA" id="ARBA00004141"/>
    </source>
</evidence>
<name>A0A2P2E9A5_9PROT</name>
<gene>
    <name evidence="8" type="ORF">PbB2_01326</name>
</gene>
<keyword evidence="4 6" id="KW-1133">Transmembrane helix</keyword>
<dbReference type="OrthoDB" id="9810556at2"/>
<proteinExistence type="inferred from homology"/>
<feature type="transmembrane region" description="Helical" evidence="6">
    <location>
        <begin position="12"/>
        <end position="34"/>
    </location>
</feature>
<comment type="similarity">
    <text evidence="2">Belongs to the EamA transporter family.</text>
</comment>
<evidence type="ECO:0000259" key="7">
    <source>
        <dbReference type="Pfam" id="PF00892"/>
    </source>
</evidence>
<sequence>MSETPKRPGVIDWALLIILVILWGSAYAGTHIGVEVLPPAVLVAARLWVGAIVLGLGCVAMRAPLPRLSDGRTWGVLTLIGATGTLFPFLLISFAQKTVPSALAAIYIAAAPLTVAILCHFLVASERLNLKRAVGVAVGFGGVCLLFAPALLDHGVAAAPLLPQMLLLLAAVLYGSTSVMVRLVNPSLHPVAMSCGFVLVAALLSVPLAVHAWPDAGIVLETRHILAVLGLGVLSTGVANLVYVLTIRRVGPVFMSNVGNLAPFWSILVGAVAFQEALPATTFAALAILLFGVWLVQRQGAR</sequence>
<feature type="transmembrane region" description="Helical" evidence="6">
    <location>
        <begin position="40"/>
        <end position="61"/>
    </location>
</feature>
<feature type="transmembrane region" description="Helical" evidence="6">
    <location>
        <begin position="280"/>
        <end position="296"/>
    </location>
</feature>
<evidence type="ECO:0000256" key="3">
    <source>
        <dbReference type="ARBA" id="ARBA00022692"/>
    </source>
</evidence>
<dbReference type="Proteomes" id="UP000245086">
    <property type="component" value="Unassembled WGS sequence"/>
</dbReference>
<dbReference type="InterPro" id="IPR000620">
    <property type="entry name" value="EamA_dom"/>
</dbReference>
<dbReference type="Pfam" id="PF00892">
    <property type="entry name" value="EamA"/>
    <property type="match status" value="2"/>
</dbReference>
<accession>A0A2P2E9A5</accession>
<dbReference type="RefSeq" id="WP_108984525.1">
    <property type="nucleotide sequence ID" value="NZ_BFBR01000003.1"/>
</dbReference>
<dbReference type="PANTHER" id="PTHR32322">
    <property type="entry name" value="INNER MEMBRANE TRANSPORTER"/>
    <property type="match status" value="1"/>
</dbReference>